<keyword evidence="2 4" id="KW-0819">tRNA processing</keyword>
<dbReference type="Gene3D" id="3.30.70.580">
    <property type="entry name" value="Pseudouridine synthase I, catalytic domain, N-terminal subdomain"/>
    <property type="match status" value="1"/>
</dbReference>
<feature type="binding site" evidence="4">
    <location>
        <position position="169"/>
    </location>
    <ligand>
        <name>substrate</name>
    </ligand>
</feature>
<dbReference type="AlphaFoldDB" id="A0A173LY00"/>
<evidence type="ECO:0000259" key="6">
    <source>
        <dbReference type="Pfam" id="PF01416"/>
    </source>
</evidence>
<dbReference type="InterPro" id="IPR020094">
    <property type="entry name" value="TruA/RsuA/RluB/E/F_N"/>
</dbReference>
<comment type="subunit">
    <text evidence="4">Homodimer.</text>
</comment>
<comment type="function">
    <text evidence="4">Formation of pseudouridine at positions 38, 39 and 40 in the anticodon stem and loop of transfer RNAs.</text>
</comment>
<dbReference type="RefSeq" id="WP_342411384.1">
    <property type="nucleotide sequence ID" value="NZ_AP017457.1"/>
</dbReference>
<dbReference type="Pfam" id="PF01416">
    <property type="entry name" value="PseudoU_synth_1"/>
    <property type="match status" value="1"/>
</dbReference>
<keyword evidence="3 4" id="KW-0413">Isomerase</keyword>
<sequence>MNEEVTQNDVLEDDFSDLIPVDGVVRLRLDFGYDGTDFAGWAKQPGLRTVEETMEHAFAQVLRMDVSPRIVVAGRTDAGVHAAGQVAHIDVPLEQLIRVSFSRVERRELQEQGGIPFVDGLPQVPHSMLHALMRRVDGSMGRNADVVINKVTVAPAGFDARFSPLARRYEYRLADGLEHVNPIDRRRTAFHFYPLDVDALNEAAEMMLGLRNFSAFCRPRPGATTIRELQEFHWERDEHGVIVAQLQADAFCHSMVRSLVGACVAAGSGTHSLDAIEDLRDKGDRTSVFKVMPAHGLTLTQIIYPPDDEVGQRADLTRSRRELTDDAPIA</sequence>
<dbReference type="Proteomes" id="UP000243847">
    <property type="component" value="Chromosome sequence1"/>
</dbReference>
<dbReference type="EC" id="5.4.99.12" evidence="4"/>
<accession>A0A173LY00</accession>
<dbReference type="InterPro" id="IPR020095">
    <property type="entry name" value="PsdUridine_synth_TruA_C"/>
</dbReference>
<feature type="active site" description="Nucleophile" evidence="4">
    <location>
        <position position="77"/>
    </location>
</feature>
<dbReference type="InterPro" id="IPR001406">
    <property type="entry name" value="PsdUridine_synth_TruA"/>
</dbReference>
<dbReference type="EMBL" id="AP017457">
    <property type="protein sequence ID" value="BAU99732.1"/>
    <property type="molecule type" value="Genomic_DNA"/>
</dbReference>
<evidence type="ECO:0000256" key="3">
    <source>
        <dbReference type="ARBA" id="ARBA00023235"/>
    </source>
</evidence>
<dbReference type="HAMAP" id="MF_00171">
    <property type="entry name" value="TruA"/>
    <property type="match status" value="1"/>
</dbReference>
<dbReference type="GO" id="GO:0003723">
    <property type="term" value="F:RNA binding"/>
    <property type="evidence" value="ECO:0007669"/>
    <property type="project" value="InterPro"/>
</dbReference>
<dbReference type="InterPro" id="IPR020103">
    <property type="entry name" value="PsdUridine_synth_cat_dom_sf"/>
</dbReference>
<name>A0A173LY00_9MICO</name>
<comment type="catalytic activity">
    <reaction evidence="4 5">
        <text>uridine(38/39/40) in tRNA = pseudouridine(38/39/40) in tRNA</text>
        <dbReference type="Rhea" id="RHEA:22376"/>
        <dbReference type="Rhea" id="RHEA-COMP:10085"/>
        <dbReference type="Rhea" id="RHEA-COMP:10087"/>
        <dbReference type="ChEBI" id="CHEBI:65314"/>
        <dbReference type="ChEBI" id="CHEBI:65315"/>
        <dbReference type="EC" id="5.4.99.12"/>
    </reaction>
</comment>
<feature type="domain" description="Pseudouridine synthase I TruA alpha/beta" evidence="6">
    <location>
        <begin position="203"/>
        <end position="305"/>
    </location>
</feature>
<evidence type="ECO:0000313" key="7">
    <source>
        <dbReference type="EMBL" id="BAU99732.1"/>
    </source>
</evidence>
<gene>
    <name evidence="4" type="primary">truA</name>
    <name evidence="7" type="ORF">AUMI_111900</name>
</gene>
<evidence type="ECO:0000256" key="1">
    <source>
        <dbReference type="ARBA" id="ARBA00009375"/>
    </source>
</evidence>
<dbReference type="GO" id="GO:0031119">
    <property type="term" value="P:tRNA pseudouridine synthesis"/>
    <property type="evidence" value="ECO:0007669"/>
    <property type="project" value="UniProtKB-UniRule"/>
</dbReference>
<dbReference type="CDD" id="cd02570">
    <property type="entry name" value="PseudoU_synth_EcTruA"/>
    <property type="match status" value="1"/>
</dbReference>
<dbReference type="KEGG" id="amin:AUMI_111900"/>
<reference evidence="7 8" key="1">
    <citation type="journal article" date="2016" name="Genome Announc.">
        <title>Complete Genome Sequence of Aurantimicrobium minutum Type Strain KNCT, a Planktonic Ultramicrobacterium Isolated from River Water.</title>
        <authorList>
            <person name="Nakai R."/>
            <person name="Fujisawa T."/>
            <person name="Nakamura Y."/>
            <person name="Nishide H."/>
            <person name="Uchiyama I."/>
            <person name="Baba T."/>
            <person name="Toyoda A."/>
            <person name="Fujiyama A."/>
            <person name="Naganuma T."/>
            <person name="Niki H."/>
        </authorList>
    </citation>
    <scope>NUCLEOTIDE SEQUENCE [LARGE SCALE GENOMIC DNA]</scope>
    <source>
        <strain evidence="7 8">KNC</strain>
    </source>
</reference>
<dbReference type="PANTHER" id="PTHR11142">
    <property type="entry name" value="PSEUDOURIDYLATE SYNTHASE"/>
    <property type="match status" value="1"/>
</dbReference>
<dbReference type="NCBIfam" id="TIGR00071">
    <property type="entry name" value="hisT_truA"/>
    <property type="match status" value="1"/>
</dbReference>
<comment type="caution">
    <text evidence="4">Lacks conserved residue(s) required for the propagation of feature annotation.</text>
</comment>
<organism evidence="7 8">
    <name type="scientific">Aurantimicrobium minutum</name>
    <dbReference type="NCBI Taxonomy" id="708131"/>
    <lineage>
        <taxon>Bacteria</taxon>
        <taxon>Bacillati</taxon>
        <taxon>Actinomycetota</taxon>
        <taxon>Actinomycetes</taxon>
        <taxon>Micrococcales</taxon>
        <taxon>Microbacteriaceae</taxon>
        <taxon>Aurantimicrobium</taxon>
    </lineage>
</organism>
<dbReference type="Gene3D" id="3.30.70.660">
    <property type="entry name" value="Pseudouridine synthase I, catalytic domain, C-terminal subdomain"/>
    <property type="match status" value="1"/>
</dbReference>
<dbReference type="SUPFAM" id="SSF55120">
    <property type="entry name" value="Pseudouridine synthase"/>
    <property type="match status" value="1"/>
</dbReference>
<comment type="similarity">
    <text evidence="1 4 5">Belongs to the tRNA pseudouridine synthase TruA family.</text>
</comment>
<evidence type="ECO:0000313" key="8">
    <source>
        <dbReference type="Proteomes" id="UP000243847"/>
    </source>
</evidence>
<dbReference type="PANTHER" id="PTHR11142:SF0">
    <property type="entry name" value="TRNA PSEUDOURIDINE SYNTHASE-LIKE 1"/>
    <property type="match status" value="1"/>
</dbReference>
<dbReference type="GO" id="GO:0160147">
    <property type="term" value="F:tRNA pseudouridine(38-40) synthase activity"/>
    <property type="evidence" value="ECO:0007669"/>
    <property type="project" value="UniProtKB-EC"/>
</dbReference>
<proteinExistence type="inferred from homology"/>
<evidence type="ECO:0000256" key="2">
    <source>
        <dbReference type="ARBA" id="ARBA00022694"/>
    </source>
</evidence>
<dbReference type="GeneID" id="80452378"/>
<dbReference type="InterPro" id="IPR020097">
    <property type="entry name" value="PsdUridine_synth_TruA_a/b_dom"/>
</dbReference>
<evidence type="ECO:0000256" key="5">
    <source>
        <dbReference type="RuleBase" id="RU003792"/>
    </source>
</evidence>
<protein>
    <recommendedName>
        <fullName evidence="4">tRNA pseudouridine synthase A</fullName>
        <ecNumber evidence="4">5.4.99.12</ecNumber>
    </recommendedName>
    <alternativeName>
        <fullName evidence="4">tRNA pseudouridine(38-40) synthase</fullName>
    </alternativeName>
    <alternativeName>
        <fullName evidence="4">tRNA pseudouridylate synthase I</fullName>
    </alternativeName>
    <alternativeName>
        <fullName evidence="4">tRNA-uridine isomerase I</fullName>
    </alternativeName>
</protein>
<evidence type="ECO:0000256" key="4">
    <source>
        <dbReference type="HAMAP-Rule" id="MF_00171"/>
    </source>
</evidence>